<sequence length="171" mass="18357">MEKQKFKVSALDIQMAVAIGSCVILSYFIPYLQVMTACIAVLLCTQGDLPASWKAGVTRIIITLVGGLTAVLVVGISQLFPDRWLVVLLTMAGVLLTFLGCKLSGVPAFSNRIGAVTFILVVFTKGGADRIPFALQRLVSTLAGVLIVTFVVFVWNLLRKAVVEKISSAKI</sequence>
<gene>
    <name evidence="7" type="ORF">KTH90_17105</name>
</gene>
<keyword evidence="2 5" id="KW-0812">Transmembrane</keyword>
<evidence type="ECO:0000256" key="4">
    <source>
        <dbReference type="ARBA" id="ARBA00023136"/>
    </source>
</evidence>
<feature type="transmembrane region" description="Helical" evidence="5">
    <location>
        <begin position="139"/>
        <end position="158"/>
    </location>
</feature>
<evidence type="ECO:0000256" key="3">
    <source>
        <dbReference type="ARBA" id="ARBA00022989"/>
    </source>
</evidence>
<evidence type="ECO:0000313" key="7">
    <source>
        <dbReference type="EMBL" id="MBU9727731.1"/>
    </source>
</evidence>
<accession>A0ABS6KB39</accession>
<evidence type="ECO:0000256" key="5">
    <source>
        <dbReference type="SAM" id="Phobius"/>
    </source>
</evidence>
<comment type="subcellular location">
    <subcellularLocation>
        <location evidence="1">Membrane</location>
        <topology evidence="1">Multi-pass membrane protein</topology>
    </subcellularLocation>
</comment>
<protein>
    <submittedName>
        <fullName evidence="7">FUSC family protein</fullName>
    </submittedName>
</protein>
<organism evidence="7 8">
    <name type="scientific">Diplocloster modestus</name>
    <dbReference type="NCBI Taxonomy" id="2850322"/>
    <lineage>
        <taxon>Bacteria</taxon>
        <taxon>Bacillati</taxon>
        <taxon>Bacillota</taxon>
        <taxon>Clostridia</taxon>
        <taxon>Lachnospirales</taxon>
        <taxon>Lachnospiraceae</taxon>
        <taxon>Diplocloster</taxon>
    </lineage>
</organism>
<feature type="transmembrane region" description="Helical" evidence="5">
    <location>
        <begin position="83"/>
        <end position="101"/>
    </location>
</feature>
<keyword evidence="8" id="KW-1185">Reference proteome</keyword>
<comment type="caution">
    <text evidence="7">The sequence shown here is derived from an EMBL/GenBank/DDBJ whole genome shotgun (WGS) entry which is preliminary data.</text>
</comment>
<dbReference type="Pfam" id="PF13515">
    <property type="entry name" value="FUSC_2"/>
    <property type="match status" value="1"/>
</dbReference>
<name>A0ABS6KB39_9FIRM</name>
<dbReference type="InterPro" id="IPR049453">
    <property type="entry name" value="Memb_transporter_dom"/>
</dbReference>
<feature type="transmembrane region" description="Helical" evidence="5">
    <location>
        <begin position="56"/>
        <end position="77"/>
    </location>
</feature>
<feature type="domain" description="Integral membrane bound transporter" evidence="6">
    <location>
        <begin position="22"/>
        <end position="150"/>
    </location>
</feature>
<proteinExistence type="predicted"/>
<evidence type="ECO:0000256" key="1">
    <source>
        <dbReference type="ARBA" id="ARBA00004141"/>
    </source>
</evidence>
<reference evidence="7 8" key="1">
    <citation type="submission" date="2021-06" db="EMBL/GenBank/DDBJ databases">
        <title>Description of novel taxa of the family Lachnospiraceae.</title>
        <authorList>
            <person name="Chaplin A.V."/>
            <person name="Sokolova S.R."/>
            <person name="Pikina A.P."/>
            <person name="Korzhanova M."/>
            <person name="Belova V."/>
            <person name="Korostin D."/>
            <person name="Efimov B.A."/>
        </authorList>
    </citation>
    <scope>NUCLEOTIDE SEQUENCE [LARGE SCALE GENOMIC DNA]</scope>
    <source>
        <strain evidence="7 8">ASD4241</strain>
    </source>
</reference>
<dbReference type="Proteomes" id="UP001314681">
    <property type="component" value="Unassembled WGS sequence"/>
</dbReference>
<keyword evidence="4 5" id="KW-0472">Membrane</keyword>
<feature type="transmembrane region" description="Helical" evidence="5">
    <location>
        <begin position="15"/>
        <end position="44"/>
    </location>
</feature>
<evidence type="ECO:0000256" key="2">
    <source>
        <dbReference type="ARBA" id="ARBA00022692"/>
    </source>
</evidence>
<keyword evidence="3 5" id="KW-1133">Transmembrane helix</keyword>
<dbReference type="EMBL" id="JAHQCX010000013">
    <property type="protein sequence ID" value="MBU9727731.1"/>
    <property type="molecule type" value="Genomic_DNA"/>
</dbReference>
<evidence type="ECO:0000259" key="6">
    <source>
        <dbReference type="Pfam" id="PF13515"/>
    </source>
</evidence>
<dbReference type="RefSeq" id="WP_330656072.1">
    <property type="nucleotide sequence ID" value="NZ_JAHQCX010000013.1"/>
</dbReference>
<evidence type="ECO:0000313" key="8">
    <source>
        <dbReference type="Proteomes" id="UP001314681"/>
    </source>
</evidence>